<feature type="transmembrane region" description="Helical" evidence="2">
    <location>
        <begin position="78"/>
        <end position="98"/>
    </location>
</feature>
<keyword evidence="2" id="KW-1133">Transmembrane helix</keyword>
<dbReference type="HOGENOM" id="CLU_505049_0_0_7"/>
<name>D0LV91_HALO1</name>
<keyword evidence="2" id="KW-0812">Transmembrane</keyword>
<evidence type="ECO:0000313" key="3">
    <source>
        <dbReference type="EMBL" id="ACY15932.1"/>
    </source>
</evidence>
<gene>
    <name evidence="3" type="ordered locus">Hoch_3430</name>
</gene>
<reference evidence="3 4" key="1">
    <citation type="journal article" date="2010" name="Stand. Genomic Sci.">
        <title>Complete genome sequence of Haliangium ochraceum type strain (SMP-2).</title>
        <authorList>
            <consortium name="US DOE Joint Genome Institute (JGI-PGF)"/>
            <person name="Ivanova N."/>
            <person name="Daum C."/>
            <person name="Lang E."/>
            <person name="Abt B."/>
            <person name="Kopitz M."/>
            <person name="Saunders E."/>
            <person name="Lapidus A."/>
            <person name="Lucas S."/>
            <person name="Glavina Del Rio T."/>
            <person name="Nolan M."/>
            <person name="Tice H."/>
            <person name="Copeland A."/>
            <person name="Cheng J.F."/>
            <person name="Chen F."/>
            <person name="Bruce D."/>
            <person name="Goodwin L."/>
            <person name="Pitluck S."/>
            <person name="Mavromatis K."/>
            <person name="Pati A."/>
            <person name="Mikhailova N."/>
            <person name="Chen A."/>
            <person name="Palaniappan K."/>
            <person name="Land M."/>
            <person name="Hauser L."/>
            <person name="Chang Y.J."/>
            <person name="Jeffries C.D."/>
            <person name="Detter J.C."/>
            <person name="Brettin T."/>
            <person name="Rohde M."/>
            <person name="Goker M."/>
            <person name="Bristow J."/>
            <person name="Markowitz V."/>
            <person name="Eisen J.A."/>
            <person name="Hugenholtz P."/>
            <person name="Kyrpides N.C."/>
            <person name="Klenk H.P."/>
        </authorList>
    </citation>
    <scope>NUCLEOTIDE SEQUENCE [LARGE SCALE GENOMIC DNA]</scope>
    <source>
        <strain evidence="4">DSM 14365 / CIP 107738 / JCM 11303 / AJ 13395 / SMP-2</strain>
    </source>
</reference>
<proteinExistence type="predicted"/>
<protein>
    <submittedName>
        <fullName evidence="3">Uncharacterized protein</fullName>
    </submittedName>
</protein>
<dbReference type="EMBL" id="CP001804">
    <property type="protein sequence ID" value="ACY15932.1"/>
    <property type="molecule type" value="Genomic_DNA"/>
</dbReference>
<evidence type="ECO:0000256" key="1">
    <source>
        <dbReference type="SAM" id="MobiDB-lite"/>
    </source>
</evidence>
<evidence type="ECO:0000256" key="2">
    <source>
        <dbReference type="SAM" id="Phobius"/>
    </source>
</evidence>
<organism evidence="3 4">
    <name type="scientific">Haliangium ochraceum (strain DSM 14365 / JCM 11303 / SMP-2)</name>
    <dbReference type="NCBI Taxonomy" id="502025"/>
    <lineage>
        <taxon>Bacteria</taxon>
        <taxon>Pseudomonadati</taxon>
        <taxon>Myxococcota</taxon>
        <taxon>Polyangia</taxon>
        <taxon>Haliangiales</taxon>
        <taxon>Kofleriaceae</taxon>
        <taxon>Haliangium</taxon>
    </lineage>
</organism>
<keyword evidence="4" id="KW-1185">Reference proteome</keyword>
<keyword evidence="2" id="KW-0472">Membrane</keyword>
<feature type="region of interest" description="Disordered" evidence="1">
    <location>
        <begin position="304"/>
        <end position="323"/>
    </location>
</feature>
<dbReference type="KEGG" id="hoh:Hoch_3430"/>
<accession>D0LV91</accession>
<dbReference type="Proteomes" id="UP000001880">
    <property type="component" value="Chromosome"/>
</dbReference>
<sequence>MAGGILPCLAHIATFYYIGIAALAASPICLSMVRCVSVILAHGPASHAATSRALEATRRQRPLRRVHTAMSQRFPSQLALLTALIAALAVLIVPAWMAQAQAQPEDTRVVVLPFNGSGGGSLARETAQLLAGAGYQLVPSDDYRNAARKLDARGSEPENIARVAAELKLDIVLLGDVRKGRGGRQIEVQVHLGSSGEQVAVAQFGSQRRKLNRKEEAAAREQLLPTLAAVVDSASEPEEQPEEAPAPAGDSIAQADDTEDAFDPGPGPGVARSKSSRTSVTEEASTRPAVEVAVGVSVLQRSLSSDVNGAGPEPSYNGSDSFPASPRVEVLAFPMALATDRSEPTLLHNIGLRAYFERTILFSSALNVDGSSTTYDTVQMRVGAGLLYRLFLGSSVTAPELQLGVDYDNFSFTLDRPSDDGSFSYLPDHGYASLAPALGLRVPINTALSVSAHGRLLVLLGIGDAGEPDRFGSTSSALGFDAGLDVSYGFTEALSARLGFRFTSLSVGFEGDGELAQMQGVEGMSDTYLGGVAMLGYAF</sequence>
<dbReference type="AlphaFoldDB" id="D0LV91"/>
<feature type="transmembrane region" description="Helical" evidence="2">
    <location>
        <begin position="12"/>
        <end position="33"/>
    </location>
</feature>
<feature type="region of interest" description="Disordered" evidence="1">
    <location>
        <begin position="232"/>
        <end position="287"/>
    </location>
</feature>
<evidence type="ECO:0000313" key="4">
    <source>
        <dbReference type="Proteomes" id="UP000001880"/>
    </source>
</evidence>